<dbReference type="PROSITE" id="PS50828">
    <property type="entry name" value="SMR"/>
    <property type="match status" value="1"/>
</dbReference>
<dbReference type="PANTHER" id="PTHR35562:SF2">
    <property type="entry name" value="DNA ENDONUCLEASE SMRA-RELATED"/>
    <property type="match status" value="1"/>
</dbReference>
<dbReference type="Gene3D" id="3.30.1370.110">
    <property type="match status" value="1"/>
</dbReference>
<gene>
    <name evidence="2" type="ordered locus">TERTU_0560</name>
</gene>
<dbReference type="KEGG" id="ttu:TERTU_0560"/>
<dbReference type="SMART" id="SM00463">
    <property type="entry name" value="SMR"/>
    <property type="match status" value="1"/>
</dbReference>
<organism evidence="2 3">
    <name type="scientific">Teredinibacter turnerae (strain ATCC 39867 / T7901)</name>
    <dbReference type="NCBI Taxonomy" id="377629"/>
    <lineage>
        <taxon>Bacteria</taxon>
        <taxon>Pseudomonadati</taxon>
        <taxon>Pseudomonadota</taxon>
        <taxon>Gammaproteobacteria</taxon>
        <taxon>Cellvibrionales</taxon>
        <taxon>Cellvibrionaceae</taxon>
        <taxon>Teredinibacter</taxon>
    </lineage>
</organism>
<feature type="domain" description="Smr" evidence="1">
    <location>
        <begin position="93"/>
        <end position="173"/>
    </location>
</feature>
<dbReference type="AlphaFoldDB" id="C5BN56"/>
<evidence type="ECO:0000313" key="2">
    <source>
        <dbReference type="EMBL" id="ACR11117.1"/>
    </source>
</evidence>
<reference evidence="2 3" key="1">
    <citation type="journal article" date="2009" name="PLoS ONE">
        <title>The complete genome of Teredinibacter turnerae T7901: an intracellular endosymbiont of marine wood-boring bivalves (shipworms).</title>
        <authorList>
            <person name="Yang J.C."/>
            <person name="Madupu R."/>
            <person name="Durkin A.S."/>
            <person name="Ekborg N.A."/>
            <person name="Pedamallu C.S."/>
            <person name="Hostetler J.B."/>
            <person name="Radune D."/>
            <person name="Toms B.S."/>
            <person name="Henrissat B."/>
            <person name="Coutinho P.M."/>
            <person name="Schwarz S."/>
            <person name="Field L."/>
            <person name="Trindade-Silva A.E."/>
            <person name="Soares C.A.G."/>
            <person name="Elshahawi S."/>
            <person name="Hanora A."/>
            <person name="Schmidt E.W."/>
            <person name="Haygood M.G."/>
            <person name="Posfai J."/>
            <person name="Benner J."/>
            <person name="Madinger C."/>
            <person name="Nove J."/>
            <person name="Anton B."/>
            <person name="Chaudhary K."/>
            <person name="Foster J."/>
            <person name="Holman A."/>
            <person name="Kumar S."/>
            <person name="Lessard P.A."/>
            <person name="Luyten Y.A."/>
            <person name="Slatko B."/>
            <person name="Wood N."/>
            <person name="Wu B."/>
            <person name="Teplitski M."/>
            <person name="Mougous J.D."/>
            <person name="Ward N."/>
            <person name="Eisen J.A."/>
            <person name="Badger J.H."/>
            <person name="Distel D.L."/>
        </authorList>
    </citation>
    <scope>NUCLEOTIDE SEQUENCE [LARGE SCALE GENOMIC DNA]</scope>
    <source>
        <strain evidence="3">ATCC 39867 / T7901</strain>
    </source>
</reference>
<name>C5BN56_TERTT</name>
<dbReference type="Proteomes" id="UP000009080">
    <property type="component" value="Chromosome"/>
</dbReference>
<dbReference type="HOGENOM" id="CLU_055978_1_2_6"/>
<dbReference type="STRING" id="377629.TERTU_0560"/>
<dbReference type="NCBIfam" id="NF033154">
    <property type="entry name" value="endonuc_SmrA"/>
    <property type="match status" value="1"/>
</dbReference>
<dbReference type="OrthoDB" id="9808881at2"/>
<dbReference type="Pfam" id="PF01713">
    <property type="entry name" value="Smr"/>
    <property type="match status" value="1"/>
</dbReference>
<dbReference type="RefSeq" id="WP_015817229.1">
    <property type="nucleotide sequence ID" value="NC_012997.1"/>
</dbReference>
<accession>C5BN56</accession>
<dbReference type="PANTHER" id="PTHR35562">
    <property type="entry name" value="DNA ENDONUCLEASE SMRA-RELATED"/>
    <property type="match status" value="1"/>
</dbReference>
<evidence type="ECO:0000259" key="1">
    <source>
        <dbReference type="PROSITE" id="PS50828"/>
    </source>
</evidence>
<proteinExistence type="predicted"/>
<sequence length="191" mass="21817">MQDDDFSKLLGDDEVLPIKTERRVNLVVPKDVGVDKEARRLAAQELAAAKDDPLSVPQDLLDPYDVLSYQKPGVQNGVFRNLRLGKYDIDARLDLHQLKIEEARKSVYQFIKDCVESDVRCALITHGKGAGRETPALLKSCVNHWLPQFEEVLAFHTAQRHHGSYGATYVLLRKSDKKKQETKDRHQRKRS</sequence>
<dbReference type="InterPro" id="IPR002625">
    <property type="entry name" value="Smr_dom"/>
</dbReference>
<protein>
    <submittedName>
        <fullName evidence="2">Smr domain protein</fullName>
    </submittedName>
</protein>
<dbReference type="EMBL" id="CP001614">
    <property type="protein sequence ID" value="ACR11117.1"/>
    <property type="molecule type" value="Genomic_DNA"/>
</dbReference>
<dbReference type="GO" id="GO:0004520">
    <property type="term" value="F:DNA endonuclease activity"/>
    <property type="evidence" value="ECO:0007669"/>
    <property type="project" value="TreeGrafter"/>
</dbReference>
<dbReference type="InterPro" id="IPR036063">
    <property type="entry name" value="Smr_dom_sf"/>
</dbReference>
<dbReference type="InterPro" id="IPR047688">
    <property type="entry name" value="Endonuc_SmrA"/>
</dbReference>
<evidence type="ECO:0000313" key="3">
    <source>
        <dbReference type="Proteomes" id="UP000009080"/>
    </source>
</evidence>
<keyword evidence="3" id="KW-1185">Reference proteome</keyword>
<dbReference type="SUPFAM" id="SSF160443">
    <property type="entry name" value="SMR domain-like"/>
    <property type="match status" value="1"/>
</dbReference>
<dbReference type="eggNOG" id="COG2840">
    <property type="taxonomic scope" value="Bacteria"/>
</dbReference>